<name>A0A9X1F390_9SPHN</name>
<dbReference type="EMBL" id="JAGSPC010000001">
    <property type="protein sequence ID" value="MBV7258673.1"/>
    <property type="molecule type" value="Genomic_DNA"/>
</dbReference>
<comment type="caution">
    <text evidence="2">The sequence shown here is derived from an EMBL/GenBank/DDBJ whole genome shotgun (WGS) entry which is preliminary data.</text>
</comment>
<proteinExistence type="predicted"/>
<evidence type="ECO:0000313" key="3">
    <source>
        <dbReference type="Proteomes" id="UP001138681"/>
    </source>
</evidence>
<evidence type="ECO:0000313" key="2">
    <source>
        <dbReference type="EMBL" id="MBV7258673.1"/>
    </source>
</evidence>
<organism evidence="2 3">
    <name type="scientific">Erythrobacter crassostreae</name>
    <dbReference type="NCBI Taxonomy" id="2828328"/>
    <lineage>
        <taxon>Bacteria</taxon>
        <taxon>Pseudomonadati</taxon>
        <taxon>Pseudomonadota</taxon>
        <taxon>Alphaproteobacteria</taxon>
        <taxon>Sphingomonadales</taxon>
        <taxon>Erythrobacteraceae</taxon>
        <taxon>Erythrobacter/Porphyrobacter group</taxon>
        <taxon>Erythrobacter</taxon>
    </lineage>
</organism>
<feature type="region of interest" description="Disordered" evidence="1">
    <location>
        <begin position="146"/>
        <end position="201"/>
    </location>
</feature>
<evidence type="ECO:0000256" key="1">
    <source>
        <dbReference type="SAM" id="MobiDB-lite"/>
    </source>
</evidence>
<dbReference type="Pfam" id="PF13730">
    <property type="entry name" value="HTH_36"/>
    <property type="match status" value="1"/>
</dbReference>
<reference evidence="2" key="1">
    <citation type="submission" date="2021-04" db="EMBL/GenBank/DDBJ databases">
        <authorList>
            <person name="Pira H."/>
            <person name="Risdian C."/>
            <person name="Wink J."/>
        </authorList>
    </citation>
    <scope>NUCLEOTIDE SEQUENCE</scope>
    <source>
        <strain evidence="2">WH158</strain>
    </source>
</reference>
<dbReference type="Proteomes" id="UP001138681">
    <property type="component" value="Unassembled WGS sequence"/>
</dbReference>
<protein>
    <submittedName>
        <fullName evidence="2">Helix-turn-helix domain-containing protein</fullName>
    </submittedName>
</protein>
<dbReference type="AlphaFoldDB" id="A0A9X1F390"/>
<feature type="region of interest" description="Disordered" evidence="1">
    <location>
        <begin position="219"/>
        <end position="245"/>
    </location>
</feature>
<keyword evidence="3" id="KW-1185">Reference proteome</keyword>
<gene>
    <name evidence="2" type="ORF">KCG46_03660</name>
</gene>
<sequence>MTDPFRRKKEPRHTRLFHSVTGSEAWLALSGNAVKVLIALARHDDGSSNGRIYFSERTGAKATGLSRNTVRRCLNELMEKGFIAQTKPGAFNRNNLSAATYRLTWVAAPGCSPSAPTRDFERWKDGNSQAQLLTSFGSKSDTCMETRARSGSIPDTVETETSHVSNFPAGSDSAPQTVYQVGDDDTPETKRRKQANPPSGVDLAKLRQRLVDYLRASEPGHQSRLAKDLEVPGGTLSKFINGRNLPASYHDRLARALERQGPDRQDRGR</sequence>
<accession>A0A9X1F390</accession>